<organism evidence="1">
    <name type="scientific">Tetraodon nigroviridis</name>
    <name type="common">Spotted green pufferfish</name>
    <name type="synonym">Chelonodon nigroviridis</name>
    <dbReference type="NCBI Taxonomy" id="99883"/>
    <lineage>
        <taxon>Eukaryota</taxon>
        <taxon>Metazoa</taxon>
        <taxon>Chordata</taxon>
        <taxon>Craniata</taxon>
        <taxon>Vertebrata</taxon>
        <taxon>Euteleostomi</taxon>
        <taxon>Actinopterygii</taxon>
        <taxon>Neopterygii</taxon>
        <taxon>Teleostei</taxon>
        <taxon>Neoteleostei</taxon>
        <taxon>Acanthomorphata</taxon>
        <taxon>Eupercaria</taxon>
        <taxon>Tetraodontiformes</taxon>
        <taxon>Tetradontoidea</taxon>
        <taxon>Tetraodontidae</taxon>
        <taxon>Tetraodon</taxon>
    </lineage>
</organism>
<gene>
    <name evidence="1" type="ORF">GSTENG00030784001</name>
</gene>
<comment type="caution">
    <text evidence="1">The sequence shown here is derived from an EMBL/GenBank/DDBJ whole genome shotgun (WGS) entry which is preliminary data.</text>
</comment>
<accession>Q4RQ39</accession>
<dbReference type="KEGG" id="tng:GSTEN00030784G001"/>
<reference evidence="1" key="1">
    <citation type="journal article" date="2004" name="Nature">
        <title>Genome duplication in the teleost fish Tetraodon nigroviridis reveals the early vertebrate proto-karyotype.</title>
        <authorList>
            <person name="Jaillon O."/>
            <person name="Aury J.-M."/>
            <person name="Brunet F."/>
            <person name="Petit J.-L."/>
            <person name="Stange-Thomann N."/>
            <person name="Mauceli E."/>
            <person name="Bouneau L."/>
            <person name="Fischer C."/>
            <person name="Ozouf-Costaz C."/>
            <person name="Bernot A."/>
            <person name="Nicaud S."/>
            <person name="Jaffe D."/>
            <person name="Fisher S."/>
            <person name="Lutfalla G."/>
            <person name="Dossat C."/>
            <person name="Segurens B."/>
            <person name="Dasilva C."/>
            <person name="Salanoubat M."/>
            <person name="Levy M."/>
            <person name="Boudet N."/>
            <person name="Castellano S."/>
            <person name="Anthouard V."/>
            <person name="Jubin C."/>
            <person name="Castelli V."/>
            <person name="Katinka M."/>
            <person name="Vacherie B."/>
            <person name="Biemont C."/>
            <person name="Skalli Z."/>
            <person name="Cattolico L."/>
            <person name="Poulain J."/>
            <person name="De Berardinis V."/>
            <person name="Cruaud C."/>
            <person name="Duprat S."/>
            <person name="Brottier P."/>
            <person name="Coutanceau J.-P."/>
            <person name="Gouzy J."/>
            <person name="Parra G."/>
            <person name="Lardier G."/>
            <person name="Chapple C."/>
            <person name="McKernan K.J."/>
            <person name="McEwan P."/>
            <person name="Bosak S."/>
            <person name="Kellis M."/>
            <person name="Volff J.-N."/>
            <person name="Guigo R."/>
            <person name="Zody M.C."/>
            <person name="Mesirov J."/>
            <person name="Lindblad-Toh K."/>
            <person name="Birren B."/>
            <person name="Nusbaum C."/>
            <person name="Kahn D."/>
            <person name="Robinson-Rechavi M."/>
            <person name="Laudet V."/>
            <person name="Schachter V."/>
            <person name="Quetier F."/>
            <person name="Saurin W."/>
            <person name="Scarpelli C."/>
            <person name="Wincker P."/>
            <person name="Lander E.S."/>
            <person name="Weissenbach J."/>
            <person name="Roest Crollius H."/>
        </authorList>
    </citation>
    <scope>NUCLEOTIDE SEQUENCE [LARGE SCALE GENOMIC DNA]</scope>
</reference>
<dbReference type="PROSITE" id="PS50896">
    <property type="entry name" value="LISH"/>
    <property type="match status" value="1"/>
</dbReference>
<proteinExistence type="predicted"/>
<protein>
    <submittedName>
        <fullName evidence="1">(spotted green pufferfish) hypothetical protein</fullName>
    </submittedName>
</protein>
<dbReference type="AlphaFoldDB" id="Q4RQ39"/>
<reference evidence="1" key="2">
    <citation type="submission" date="2004-02" db="EMBL/GenBank/DDBJ databases">
        <authorList>
            <consortium name="Genoscope"/>
            <consortium name="Whitehead Institute Centre for Genome Research"/>
        </authorList>
    </citation>
    <scope>NUCLEOTIDE SEQUENCE</scope>
</reference>
<dbReference type="InterPro" id="IPR006594">
    <property type="entry name" value="LisH"/>
</dbReference>
<dbReference type="EMBL" id="CAAE01015006">
    <property type="protein sequence ID" value="CAG09493.1"/>
    <property type="molecule type" value="Genomic_DNA"/>
</dbReference>
<evidence type="ECO:0000313" key="1">
    <source>
        <dbReference type="EMBL" id="CAG09493.1"/>
    </source>
</evidence>
<name>Q4RQ39_TETNG</name>
<sequence>MAEKSSLPSDLFKCVYSFLLENKFTKAAQQFRKQTNVVSYRTGVHDSQPRASLGSRTC</sequence>
<dbReference type="OrthoDB" id="5599646at2759"/>